<dbReference type="Gene3D" id="3.30.9.10">
    <property type="entry name" value="D-Amino Acid Oxidase, subunit A, domain 2"/>
    <property type="match status" value="1"/>
</dbReference>
<dbReference type="InterPro" id="IPR006311">
    <property type="entry name" value="TAT_signal"/>
</dbReference>
<proteinExistence type="predicted"/>
<dbReference type="EMBL" id="QZKI01000016">
    <property type="protein sequence ID" value="RJP74372.1"/>
    <property type="molecule type" value="Genomic_DNA"/>
</dbReference>
<gene>
    <name evidence="2" type="ORF">C4532_02770</name>
</gene>
<dbReference type="Pfam" id="PF01266">
    <property type="entry name" value="DAO"/>
    <property type="match status" value="1"/>
</dbReference>
<name>A0A419F7H7_9BACT</name>
<reference evidence="2 3" key="1">
    <citation type="journal article" date="2017" name="ISME J.">
        <title>Energy and carbon metabolisms in a deep terrestrial subsurface fluid microbial community.</title>
        <authorList>
            <person name="Momper L."/>
            <person name="Jungbluth S.P."/>
            <person name="Lee M.D."/>
            <person name="Amend J.P."/>
        </authorList>
    </citation>
    <scope>NUCLEOTIDE SEQUENCE [LARGE SCALE GENOMIC DNA]</scope>
    <source>
        <strain evidence="2">SURF_17</strain>
    </source>
</reference>
<comment type="caution">
    <text evidence="2">The sequence shown here is derived from an EMBL/GenBank/DDBJ whole genome shotgun (WGS) entry which is preliminary data.</text>
</comment>
<dbReference type="Gene3D" id="3.50.50.60">
    <property type="entry name" value="FAD/NAD(P)-binding domain"/>
    <property type="match status" value="1"/>
</dbReference>
<dbReference type="PANTHER" id="PTHR13847">
    <property type="entry name" value="SARCOSINE DEHYDROGENASE-RELATED"/>
    <property type="match status" value="1"/>
</dbReference>
<dbReference type="InterPro" id="IPR036188">
    <property type="entry name" value="FAD/NAD-bd_sf"/>
</dbReference>
<dbReference type="Proteomes" id="UP000285961">
    <property type="component" value="Unassembled WGS sequence"/>
</dbReference>
<evidence type="ECO:0000313" key="3">
    <source>
        <dbReference type="Proteomes" id="UP000285961"/>
    </source>
</evidence>
<dbReference type="AlphaFoldDB" id="A0A419F7H7"/>
<organism evidence="2 3">
    <name type="scientific">Candidatus Abyssobacteria bacterium SURF_17</name>
    <dbReference type="NCBI Taxonomy" id="2093361"/>
    <lineage>
        <taxon>Bacteria</taxon>
        <taxon>Pseudomonadati</taxon>
        <taxon>Candidatus Hydrogenedentota</taxon>
        <taxon>Candidatus Abyssobacteria</taxon>
    </lineage>
</organism>
<protein>
    <submittedName>
        <fullName evidence="2">FAD-binding oxidoreductase</fullName>
    </submittedName>
</protein>
<dbReference type="InterPro" id="IPR019546">
    <property type="entry name" value="TAT_signal_bac_arc"/>
</dbReference>
<dbReference type="PROSITE" id="PS51318">
    <property type="entry name" value="TAT"/>
    <property type="match status" value="1"/>
</dbReference>
<evidence type="ECO:0000313" key="2">
    <source>
        <dbReference type="EMBL" id="RJP74372.1"/>
    </source>
</evidence>
<dbReference type="SUPFAM" id="SSF51905">
    <property type="entry name" value="FAD/NAD(P)-binding domain"/>
    <property type="match status" value="1"/>
</dbReference>
<dbReference type="PANTHER" id="PTHR13847:SF285">
    <property type="entry name" value="FAD DEPENDENT OXIDOREDUCTASE DOMAIN-CONTAINING PROTEIN"/>
    <property type="match status" value="1"/>
</dbReference>
<accession>A0A419F7H7</accession>
<feature type="domain" description="FAD dependent oxidoreductase" evidence="1">
    <location>
        <begin position="68"/>
        <end position="406"/>
    </location>
</feature>
<dbReference type="InterPro" id="IPR006076">
    <property type="entry name" value="FAD-dep_OxRdtase"/>
</dbReference>
<dbReference type="NCBIfam" id="TIGR01409">
    <property type="entry name" value="TAT_signal_seq"/>
    <property type="match status" value="1"/>
</dbReference>
<evidence type="ECO:0000259" key="1">
    <source>
        <dbReference type="Pfam" id="PF01266"/>
    </source>
</evidence>
<dbReference type="GO" id="GO:0005737">
    <property type="term" value="C:cytoplasm"/>
    <property type="evidence" value="ECO:0007669"/>
    <property type="project" value="TreeGrafter"/>
</dbReference>
<sequence length="449" mass="49185">MRSMKLSRRSFLYAAGIGVGALAAPGVGGLMTSHTGVETSTPRGESLWTSEIPPLPPVSPLENDRAVDLAIVGSGYTGLACAYYAKRMRPDWSVIVLESHRLGSGASSRNSGAVSTAYRGVGTNGMTLRGYERLMRFIEEEEIECDFTRGGVIELYPSSRQAERVRSSLSSGQKWISASELEEGMHTPFYAGAVENEEYSTLHPAKLVAGHVRAAQRLGVDLFENSPVVEVKGGKPAELVTPKARVRANYVFIATNAHTPRLGLLKYVMMPVHQYTFATRRLTEEEIKIYGVDRWNMRFERSVLPVTTHVTPSGHFFIRIVLGYAGHNSCEWKGIGRARNRAAEMFRRRYPWISDVELTHGWHGVTGHTLLGREIACPVLGENVHVSAAYNGLGVMPGHNNGYLTACRITGQPEPDISLLSGASGHIPIPGEFYRSLIFKPFMAVAAPA</sequence>